<dbReference type="GeneID" id="114857804"/>
<evidence type="ECO:0000313" key="6">
    <source>
        <dbReference type="Proteomes" id="UP000515150"/>
    </source>
</evidence>
<keyword evidence="2 5" id="KW-0547">Nucleotide-binding</keyword>
<keyword evidence="6" id="KW-1185">Reference proteome</keyword>
<dbReference type="FunCoup" id="A0A6P7MW91">
    <property type="interactions" value="7"/>
</dbReference>
<evidence type="ECO:0000256" key="4">
    <source>
        <dbReference type="ARBA" id="ARBA00023186"/>
    </source>
</evidence>
<dbReference type="InterPro" id="IPR042619">
    <property type="entry name" value="BBS10"/>
</dbReference>
<keyword evidence="3 5" id="KW-0067">ATP-binding</keyword>
<accession>A0A6P7MW91</accession>
<sequence length="646" mass="71397">MDKEPGIGMTPKEHLHLKHVLQTVCALEAVVHPSFGPEGGQVLFTRDTAQAMLSRSGTRILTALRLEHPLARMVVECVWKHSTVTGDGSKTFIILLASLLRMIHSAACKETNVSRTYNLREAAVAATARRLADELLAFASEKLDDLITKGVVPYGYCVSWEDFTANSQSQANPSYCFVKKLLSSFFHTRLGYTHCDFMSNLTCELLTNWKPKNDQFSSSLQFLNDNFPALHTPVSGFPVNLSRLVEGQVIHRDFATPFHQTDCLPIKAVVFPEYLQPQLLNTEHVLKLGCGEQVMEHNSTTERSLVQFSAWAERSLGCIIANLQSLGVSVLLSAVKQSAAVLALATQAEMCVVECVSEDELSLFLWLSGVTPVSDCWMIEPEHIVNLTFCRPITLGAHRYIHVGFSDLQERSMVKSCSLVICGPGEGQTDQYACAIQDAIRMLLTALKPPCLPTTTASNIMVQANQSLPSSQQCVLGSGYFVPVGGTFEFLLNHVLLQQKTYSSLSGNTTRGVPATAQLFANALLSVPQKIYSYNLQHFLHTQTRVLRFIQNNSHPFPELVCNHQQSKSSIMGCASSDPLDDRKIKVDCSGKFDAASKDVRRDSGFESVSCKYQLLLAVLQCVTSLLRVDSVLYSHRREGIHFVDS</sequence>
<dbReference type="InterPro" id="IPR017998">
    <property type="entry name" value="Chaperone_TCP-1"/>
</dbReference>
<dbReference type="Proteomes" id="UP000515150">
    <property type="component" value="Chromosome 6"/>
</dbReference>
<evidence type="ECO:0000256" key="1">
    <source>
        <dbReference type="ARBA" id="ARBA00008020"/>
    </source>
</evidence>
<keyword evidence="4 5" id="KW-0143">Chaperone</keyword>
<dbReference type="AlphaFoldDB" id="A0A6P7MW91"/>
<dbReference type="PANTHER" id="PTHR14667:SF2">
    <property type="entry name" value="BARDET-BIEDL SYNDROME 10 PROTEIN"/>
    <property type="match status" value="1"/>
</dbReference>
<evidence type="ECO:0000256" key="3">
    <source>
        <dbReference type="ARBA" id="ARBA00022840"/>
    </source>
</evidence>
<dbReference type="KEGG" id="bspl:114857804"/>
<protein>
    <submittedName>
        <fullName evidence="7">Bardet-Biedl syndrome 10 protein isoform X1</fullName>
    </submittedName>
</protein>
<dbReference type="PANTHER" id="PTHR14667">
    <property type="entry name" value="BARDET-BIEDL SYNDROME 10 PROTEIN"/>
    <property type="match status" value="1"/>
</dbReference>
<dbReference type="SUPFAM" id="SSF48592">
    <property type="entry name" value="GroEL equatorial domain-like"/>
    <property type="match status" value="1"/>
</dbReference>
<dbReference type="GO" id="GO:0140662">
    <property type="term" value="F:ATP-dependent protein folding chaperone"/>
    <property type="evidence" value="ECO:0007669"/>
    <property type="project" value="InterPro"/>
</dbReference>
<dbReference type="Gene3D" id="3.50.7.10">
    <property type="entry name" value="GroEL"/>
    <property type="match status" value="1"/>
</dbReference>
<dbReference type="RefSeq" id="XP_029010485.1">
    <property type="nucleotide sequence ID" value="XM_029154652.3"/>
</dbReference>
<reference evidence="7" key="1">
    <citation type="submission" date="2025-08" db="UniProtKB">
        <authorList>
            <consortium name="RefSeq"/>
        </authorList>
    </citation>
    <scope>IDENTIFICATION</scope>
</reference>
<dbReference type="Gene3D" id="1.10.560.10">
    <property type="entry name" value="GroEL-like equatorial domain"/>
    <property type="match status" value="1"/>
</dbReference>
<name>A0A6P7MW91_BETSP</name>
<organism evidence="6 7">
    <name type="scientific">Betta splendens</name>
    <name type="common">Siamese fighting fish</name>
    <dbReference type="NCBI Taxonomy" id="158456"/>
    <lineage>
        <taxon>Eukaryota</taxon>
        <taxon>Metazoa</taxon>
        <taxon>Chordata</taxon>
        <taxon>Craniata</taxon>
        <taxon>Vertebrata</taxon>
        <taxon>Euteleostomi</taxon>
        <taxon>Actinopterygii</taxon>
        <taxon>Neopterygii</taxon>
        <taxon>Teleostei</taxon>
        <taxon>Neoteleostei</taxon>
        <taxon>Acanthomorphata</taxon>
        <taxon>Anabantaria</taxon>
        <taxon>Anabantiformes</taxon>
        <taxon>Anabantoidei</taxon>
        <taxon>Osphronemidae</taxon>
        <taxon>Betta</taxon>
    </lineage>
</organism>
<dbReference type="CTD" id="79738"/>
<dbReference type="InterPro" id="IPR027413">
    <property type="entry name" value="GROEL-like_equatorial_sf"/>
</dbReference>
<evidence type="ECO:0000313" key="7">
    <source>
        <dbReference type="RefSeq" id="XP_029010485.1"/>
    </source>
</evidence>
<comment type="similarity">
    <text evidence="1 5">Belongs to the TCP-1 chaperonin family.</text>
</comment>
<dbReference type="InterPro" id="IPR027409">
    <property type="entry name" value="GroEL-like_apical_dom_sf"/>
</dbReference>
<dbReference type="GO" id="GO:0051131">
    <property type="term" value="P:chaperone-mediated protein complex assembly"/>
    <property type="evidence" value="ECO:0007669"/>
    <property type="project" value="InterPro"/>
</dbReference>
<dbReference type="Pfam" id="PF00118">
    <property type="entry name" value="Cpn60_TCP1"/>
    <property type="match status" value="2"/>
</dbReference>
<gene>
    <name evidence="7" type="primary">bbs10</name>
</gene>
<evidence type="ECO:0000256" key="2">
    <source>
        <dbReference type="ARBA" id="ARBA00022741"/>
    </source>
</evidence>
<dbReference type="GO" id="GO:0005524">
    <property type="term" value="F:ATP binding"/>
    <property type="evidence" value="ECO:0007669"/>
    <property type="project" value="UniProtKB-KW"/>
</dbReference>
<dbReference type="PRINTS" id="PR00304">
    <property type="entry name" value="TCOMPLEXTCP1"/>
</dbReference>
<dbReference type="OrthoDB" id="9393833at2759"/>
<evidence type="ECO:0000256" key="5">
    <source>
        <dbReference type="RuleBase" id="RU004187"/>
    </source>
</evidence>
<dbReference type="InterPro" id="IPR002423">
    <property type="entry name" value="Cpn60/GroEL/TCP-1"/>
</dbReference>
<proteinExistence type="inferred from homology"/>